<dbReference type="HOGENOM" id="CLU_1147419_0_0_1"/>
<dbReference type="Proteomes" id="UP000031186">
    <property type="component" value="Unassembled WGS sequence"/>
</dbReference>
<gene>
    <name evidence="2" type="ORF">MAN_00926</name>
</gene>
<feature type="non-terminal residue" evidence="2">
    <location>
        <position position="1"/>
    </location>
</feature>
<protein>
    <submittedName>
        <fullName evidence="2">Uncharacterized protein</fullName>
    </submittedName>
</protein>
<accession>A0A0B4FUD5</accession>
<reference evidence="2 3" key="1">
    <citation type="journal article" date="2014" name="Proc. Natl. Acad. Sci. U.S.A.">
        <title>Trajectory and genomic determinants of fungal-pathogen speciation and host adaptation.</title>
        <authorList>
            <person name="Hu X."/>
            <person name="Xiao G."/>
            <person name="Zheng P."/>
            <person name="Shang Y."/>
            <person name="Su Y."/>
            <person name="Zhang X."/>
            <person name="Liu X."/>
            <person name="Zhan S."/>
            <person name="St Leger R.J."/>
            <person name="Wang C."/>
        </authorList>
    </citation>
    <scope>NUCLEOTIDE SEQUENCE [LARGE SCALE GENOMIC DNA]</scope>
    <source>
        <strain evidence="2 3">ARSEF 549</strain>
    </source>
</reference>
<proteinExistence type="predicted"/>
<keyword evidence="3" id="KW-1185">Reference proteome</keyword>
<dbReference type="VEuPathDB" id="FungiDB:MAN_00926"/>
<evidence type="ECO:0000313" key="2">
    <source>
        <dbReference type="EMBL" id="KID71327.1"/>
    </source>
</evidence>
<feature type="region of interest" description="Disordered" evidence="1">
    <location>
        <begin position="141"/>
        <end position="160"/>
    </location>
</feature>
<feature type="compositionally biased region" description="Basic and acidic residues" evidence="1">
    <location>
        <begin position="83"/>
        <end position="95"/>
    </location>
</feature>
<dbReference type="AlphaFoldDB" id="A0A0B4FUD5"/>
<organism evidence="2 3">
    <name type="scientific">Metarhizium anisopliae (strain ARSEF 549)</name>
    <dbReference type="NCBI Taxonomy" id="3151832"/>
    <lineage>
        <taxon>Eukaryota</taxon>
        <taxon>Fungi</taxon>
        <taxon>Dikarya</taxon>
        <taxon>Ascomycota</taxon>
        <taxon>Pezizomycotina</taxon>
        <taxon>Sordariomycetes</taxon>
        <taxon>Hypocreomycetidae</taxon>
        <taxon>Hypocreales</taxon>
        <taxon>Clavicipitaceae</taxon>
        <taxon>Metarhizium</taxon>
    </lineage>
</organism>
<dbReference type="EMBL" id="AZNF01000001">
    <property type="protein sequence ID" value="KID71327.1"/>
    <property type="molecule type" value="Genomic_DNA"/>
</dbReference>
<feature type="region of interest" description="Disordered" evidence="1">
    <location>
        <begin position="74"/>
        <end position="95"/>
    </location>
</feature>
<feature type="compositionally biased region" description="Basic and acidic residues" evidence="1">
    <location>
        <begin position="150"/>
        <end position="159"/>
    </location>
</feature>
<dbReference type="OrthoDB" id="10341319at2759"/>
<evidence type="ECO:0000256" key="1">
    <source>
        <dbReference type="SAM" id="MobiDB-lite"/>
    </source>
</evidence>
<evidence type="ECO:0000313" key="3">
    <source>
        <dbReference type="Proteomes" id="UP000031186"/>
    </source>
</evidence>
<name>A0A0B4FUD5_METAF</name>
<comment type="caution">
    <text evidence="2">The sequence shown here is derived from an EMBL/GenBank/DDBJ whole genome shotgun (WGS) entry which is preliminary data.</text>
</comment>
<sequence>MPPHILLAQPILPRYPLLIRLSALVPNVYPARQNRINPHALSAQRNRHALRQPQKPSLCGRVRLVIGLAHHRPRRGHVNHAPSRRDQHVQTGLRHEHGRREIRLYALIPLLQRHVPEGQAAHAPRVSGIVDQAVQAAGEEGPRVLGGEGDGARGAEVGHARGKRVSGVRLRQHVRRVLELAGVDVDEEHAVAGGEEVAGEAAADPACCAGDEEVLRHEEMVVPLFLHGFGVGDGQVWRERHGPS</sequence>